<evidence type="ECO:0000256" key="9">
    <source>
        <dbReference type="ARBA" id="ARBA00023047"/>
    </source>
</evidence>
<evidence type="ECO:0000256" key="1">
    <source>
        <dbReference type="ARBA" id="ARBA00004651"/>
    </source>
</evidence>
<evidence type="ECO:0000256" key="3">
    <source>
        <dbReference type="ARBA" id="ARBA00022448"/>
    </source>
</evidence>
<dbReference type="PANTHER" id="PTHR30413">
    <property type="entry name" value="INNER MEMBRANE TRANSPORT PERMEASE"/>
    <property type="match status" value="1"/>
</dbReference>
<dbReference type="GO" id="GO:0015920">
    <property type="term" value="P:lipopolysaccharide transport"/>
    <property type="evidence" value="ECO:0007669"/>
    <property type="project" value="TreeGrafter"/>
</dbReference>
<keyword evidence="8 11" id="KW-1133">Transmembrane helix</keyword>
<keyword evidence="3 11" id="KW-0813">Transport</keyword>
<feature type="transmembrane region" description="Helical" evidence="11">
    <location>
        <begin position="120"/>
        <end position="145"/>
    </location>
</feature>
<evidence type="ECO:0000313" key="14">
    <source>
        <dbReference type="Proteomes" id="UP001138802"/>
    </source>
</evidence>
<dbReference type="InterPro" id="IPR047817">
    <property type="entry name" value="ABC2_TM_bact-type"/>
</dbReference>
<evidence type="ECO:0000256" key="5">
    <source>
        <dbReference type="ARBA" id="ARBA00022597"/>
    </source>
</evidence>
<dbReference type="GO" id="GO:0043190">
    <property type="term" value="C:ATP-binding cassette (ABC) transporter complex"/>
    <property type="evidence" value="ECO:0007669"/>
    <property type="project" value="InterPro"/>
</dbReference>
<dbReference type="Proteomes" id="UP001138802">
    <property type="component" value="Unassembled WGS sequence"/>
</dbReference>
<name>A0A9X0WHN0_9GAMM</name>
<feature type="transmembrane region" description="Helical" evidence="11">
    <location>
        <begin position="191"/>
        <end position="212"/>
    </location>
</feature>
<keyword evidence="6 11" id="KW-0812">Transmembrane</keyword>
<keyword evidence="5" id="KW-0762">Sugar transport</keyword>
<protein>
    <recommendedName>
        <fullName evidence="11">Transport permease protein</fullName>
    </recommendedName>
</protein>
<reference evidence="13 14" key="1">
    <citation type="journal article" date="2020" name="Microorganisms">
        <title>Osmotic Adaptation and Compatible Solute Biosynthesis of Phototrophic Bacteria as Revealed from Genome Analyses.</title>
        <authorList>
            <person name="Imhoff J.F."/>
            <person name="Rahn T."/>
            <person name="Kunzel S."/>
            <person name="Keller A."/>
            <person name="Neulinger S.C."/>
        </authorList>
    </citation>
    <scope>NUCLEOTIDE SEQUENCE [LARGE SCALE GENOMIC DNA]</scope>
    <source>
        <strain evidence="13 14">DSM 21303</strain>
    </source>
</reference>
<feature type="transmembrane region" description="Helical" evidence="11">
    <location>
        <begin position="40"/>
        <end position="66"/>
    </location>
</feature>
<keyword evidence="14" id="KW-1185">Reference proteome</keyword>
<dbReference type="InterPro" id="IPR000412">
    <property type="entry name" value="ABC_2_transport"/>
</dbReference>
<accession>A0A9X0WHN0</accession>
<dbReference type="GO" id="GO:0140359">
    <property type="term" value="F:ABC-type transporter activity"/>
    <property type="evidence" value="ECO:0007669"/>
    <property type="project" value="InterPro"/>
</dbReference>
<dbReference type="Pfam" id="PF01061">
    <property type="entry name" value="ABC2_membrane"/>
    <property type="match status" value="1"/>
</dbReference>
<feature type="transmembrane region" description="Helical" evidence="11">
    <location>
        <begin position="157"/>
        <end position="179"/>
    </location>
</feature>
<evidence type="ECO:0000256" key="10">
    <source>
        <dbReference type="ARBA" id="ARBA00023136"/>
    </source>
</evidence>
<proteinExistence type="inferred from homology"/>
<evidence type="ECO:0000313" key="13">
    <source>
        <dbReference type="EMBL" id="MBK1644894.1"/>
    </source>
</evidence>
<feature type="domain" description="ABC transmembrane type-2" evidence="12">
    <location>
        <begin position="42"/>
        <end position="268"/>
    </location>
</feature>
<evidence type="ECO:0000256" key="7">
    <source>
        <dbReference type="ARBA" id="ARBA00022903"/>
    </source>
</evidence>
<keyword evidence="9" id="KW-0625">Polysaccharide transport</keyword>
<dbReference type="EMBL" id="NRSD01000008">
    <property type="protein sequence ID" value="MBK1644894.1"/>
    <property type="molecule type" value="Genomic_DNA"/>
</dbReference>
<keyword evidence="7" id="KW-0972">Capsule biogenesis/degradation</keyword>
<evidence type="ECO:0000256" key="8">
    <source>
        <dbReference type="ARBA" id="ARBA00022989"/>
    </source>
</evidence>
<comment type="similarity">
    <text evidence="2 11">Belongs to the ABC-2 integral membrane protein family.</text>
</comment>
<dbReference type="GO" id="GO:0015774">
    <property type="term" value="P:polysaccharide transport"/>
    <property type="evidence" value="ECO:0007669"/>
    <property type="project" value="UniProtKB-KW"/>
</dbReference>
<dbReference type="PROSITE" id="PS51012">
    <property type="entry name" value="ABC_TM2"/>
    <property type="match status" value="1"/>
</dbReference>
<comment type="subcellular location">
    <subcellularLocation>
        <location evidence="11">Cell inner membrane</location>
        <topology evidence="11">Multi-pass membrane protein</topology>
    </subcellularLocation>
    <subcellularLocation>
        <location evidence="1">Cell membrane</location>
        <topology evidence="1">Multi-pass membrane protein</topology>
    </subcellularLocation>
</comment>
<evidence type="ECO:0000256" key="11">
    <source>
        <dbReference type="RuleBase" id="RU361157"/>
    </source>
</evidence>
<evidence type="ECO:0000256" key="4">
    <source>
        <dbReference type="ARBA" id="ARBA00022475"/>
    </source>
</evidence>
<keyword evidence="10 11" id="KW-0472">Membrane</keyword>
<organism evidence="13 14">
    <name type="scientific">Thiocapsa imhoffii</name>
    <dbReference type="NCBI Taxonomy" id="382777"/>
    <lineage>
        <taxon>Bacteria</taxon>
        <taxon>Pseudomonadati</taxon>
        <taxon>Pseudomonadota</taxon>
        <taxon>Gammaproteobacteria</taxon>
        <taxon>Chromatiales</taxon>
        <taxon>Chromatiaceae</taxon>
        <taxon>Thiocapsa</taxon>
    </lineage>
</organism>
<evidence type="ECO:0000256" key="2">
    <source>
        <dbReference type="ARBA" id="ARBA00007783"/>
    </source>
</evidence>
<feature type="transmembrane region" description="Helical" evidence="11">
    <location>
        <begin position="78"/>
        <end position="99"/>
    </location>
</feature>
<comment type="caution">
    <text evidence="13">The sequence shown here is derived from an EMBL/GenBank/DDBJ whole genome shotgun (WGS) entry which is preliminary data.</text>
</comment>
<dbReference type="InterPro" id="IPR013525">
    <property type="entry name" value="ABC2_TM"/>
</dbReference>
<sequence length="276" mass="31115">MNPHQEHPATPRALVSSLWSHRGLIDQLVRREVIGRYRGSILGVAWSFFNPILMLLVYTFVFSFVFQNRWGGGVGESHASFAVILFVGLIVHGLFAEVANRAPSLILNNVSYVKRVVFPLEVLPWVVMGSAIFHASISLLVLLLAQLMLAHHITWTLILFPLILAPLVMAVMGIAWFLASIGVYVRDVGQTIGIITTVMLFLAPIFYPISILPPRLQAFFYLNPLTFVIEEGRKVLLFGQMPNWWGWLLYSTISLSVAFAGFWWFQKTRKGFADVV</sequence>
<gene>
    <name evidence="13" type="ORF">CKO25_09575</name>
</gene>
<dbReference type="RefSeq" id="WP_200387701.1">
    <property type="nucleotide sequence ID" value="NZ_NRSD01000008.1"/>
</dbReference>
<feature type="transmembrane region" description="Helical" evidence="11">
    <location>
        <begin position="244"/>
        <end position="265"/>
    </location>
</feature>
<keyword evidence="4 11" id="KW-1003">Cell membrane</keyword>
<evidence type="ECO:0000256" key="6">
    <source>
        <dbReference type="ARBA" id="ARBA00022692"/>
    </source>
</evidence>
<dbReference type="PANTHER" id="PTHR30413:SF10">
    <property type="entry name" value="CAPSULE POLYSACCHARIDE EXPORT INNER-MEMBRANE PROTEIN CTRC"/>
    <property type="match status" value="1"/>
</dbReference>
<dbReference type="PRINTS" id="PR00164">
    <property type="entry name" value="ABC2TRNSPORT"/>
</dbReference>
<dbReference type="AlphaFoldDB" id="A0A9X0WHN0"/>
<evidence type="ECO:0000259" key="12">
    <source>
        <dbReference type="PROSITE" id="PS51012"/>
    </source>
</evidence>